<dbReference type="AlphaFoldDB" id="A0A6L3Y2P0"/>
<feature type="transmembrane region" description="Helical" evidence="1">
    <location>
        <begin position="121"/>
        <end position="139"/>
    </location>
</feature>
<gene>
    <name evidence="3" type="ORF">F9L08_28980</name>
</gene>
<dbReference type="PANTHER" id="PTHR23028">
    <property type="entry name" value="ACETYLTRANSFERASE"/>
    <property type="match status" value="1"/>
</dbReference>
<dbReference type="InterPro" id="IPR050879">
    <property type="entry name" value="Acyltransferase_3"/>
</dbReference>
<feature type="transmembrane region" description="Helical" evidence="1">
    <location>
        <begin position="259"/>
        <end position="275"/>
    </location>
</feature>
<evidence type="ECO:0000256" key="1">
    <source>
        <dbReference type="SAM" id="Phobius"/>
    </source>
</evidence>
<dbReference type="EMBL" id="WBVX01000071">
    <property type="protein sequence ID" value="KAB2673912.1"/>
    <property type="molecule type" value="Genomic_DNA"/>
</dbReference>
<dbReference type="PANTHER" id="PTHR23028:SF134">
    <property type="entry name" value="PUTATIVE (AFU_ORTHOLOGUE AFUA_4G08520)-RELATED"/>
    <property type="match status" value="1"/>
</dbReference>
<protein>
    <submittedName>
        <fullName evidence="3">Acyltransferase</fullName>
    </submittedName>
</protein>
<feature type="domain" description="Acyltransferase 3" evidence="2">
    <location>
        <begin position="36"/>
        <end position="384"/>
    </location>
</feature>
<dbReference type="Proteomes" id="UP000481643">
    <property type="component" value="Unassembled WGS sequence"/>
</dbReference>
<keyword evidence="3" id="KW-0012">Acyltransferase</keyword>
<evidence type="ECO:0000259" key="2">
    <source>
        <dbReference type="Pfam" id="PF01757"/>
    </source>
</evidence>
<dbReference type="GO" id="GO:0016747">
    <property type="term" value="F:acyltransferase activity, transferring groups other than amino-acyl groups"/>
    <property type="evidence" value="ECO:0007669"/>
    <property type="project" value="InterPro"/>
</dbReference>
<feature type="transmembrane region" description="Helical" evidence="1">
    <location>
        <begin position="296"/>
        <end position="317"/>
    </location>
</feature>
<feature type="transmembrane region" description="Helical" evidence="1">
    <location>
        <begin position="81"/>
        <end position="100"/>
    </location>
</feature>
<feature type="transmembrane region" description="Helical" evidence="1">
    <location>
        <begin position="188"/>
        <end position="210"/>
    </location>
</feature>
<evidence type="ECO:0000313" key="3">
    <source>
        <dbReference type="EMBL" id="KAB2673912.1"/>
    </source>
</evidence>
<keyword evidence="3" id="KW-0808">Transferase</keyword>
<feature type="transmembrane region" description="Helical" evidence="1">
    <location>
        <begin position="217"/>
        <end position="247"/>
    </location>
</feature>
<organism evidence="3 4">
    <name type="scientific">Brucella tritici</name>
    <dbReference type="NCBI Taxonomy" id="94626"/>
    <lineage>
        <taxon>Bacteria</taxon>
        <taxon>Pseudomonadati</taxon>
        <taxon>Pseudomonadota</taxon>
        <taxon>Alphaproteobacteria</taxon>
        <taxon>Hyphomicrobiales</taxon>
        <taxon>Brucellaceae</taxon>
        <taxon>Brucella/Ochrobactrum group</taxon>
        <taxon>Brucella</taxon>
    </lineage>
</organism>
<dbReference type="Pfam" id="PF01757">
    <property type="entry name" value="Acyl_transf_3"/>
    <property type="match status" value="1"/>
</dbReference>
<evidence type="ECO:0000313" key="4">
    <source>
        <dbReference type="Proteomes" id="UP000481643"/>
    </source>
</evidence>
<comment type="caution">
    <text evidence="3">The sequence shown here is derived from an EMBL/GenBank/DDBJ whole genome shotgun (WGS) entry which is preliminary data.</text>
</comment>
<reference evidence="3 4" key="1">
    <citation type="submission" date="2019-09" db="EMBL/GenBank/DDBJ databases">
        <title>Taxonomic organization of the family Brucellaceae based on a phylogenomic approach.</title>
        <authorList>
            <person name="Leclercq S."/>
            <person name="Cloeckaert A."/>
            <person name="Zygmunt M.S."/>
        </authorList>
    </citation>
    <scope>NUCLEOTIDE SEQUENCE [LARGE SCALE GENOMIC DNA]</scope>
    <source>
        <strain evidence="3 4">WS1830</strain>
    </source>
</reference>
<keyword evidence="1" id="KW-0812">Transmembrane</keyword>
<feature type="transmembrane region" description="Helical" evidence="1">
    <location>
        <begin position="42"/>
        <end position="61"/>
    </location>
</feature>
<keyword evidence="1" id="KW-1133">Transmembrane helix</keyword>
<feature type="transmembrane region" description="Helical" evidence="1">
    <location>
        <begin position="367"/>
        <end position="386"/>
    </location>
</feature>
<proteinExistence type="predicted"/>
<sequence>MRQTLPYVRWPSILADSKFLGKETMSHLQNNRVLHLESLRGIAAIVVVIHHCVLSFWPGIYGKEESPSIFQKIIINSPFSILYNGQFAVYIFFMLSGYVLSIKFFQTRNSNIIRILMLKRYVRLSVPILAASLLGYFMWEAGLFTAESAPVSNWLKSFFKEDDEFSFVDSVISGLFKTILLGEDKYDYVLWTMKIEFWGSILVFANCLLLKGLRNRIFLYAIQALIIIGISGSNSMAYICFLAGMAIADSGPLSIKGTTGWLLLILSIFLATYFTNSESHEFLKSFFYLRYGSINITPTMLCYSIGSFVLLLLTLYFAPIKTAIDNPIGHFLGKISFPLYLTHAFVLSSIGALTLKKLVQYLPFDIAALASTLVTVAGSLLLAWGFRPIDDLAAYTSKWFSSAFIEGPSKDAVR</sequence>
<dbReference type="InterPro" id="IPR002656">
    <property type="entry name" value="Acyl_transf_3_dom"/>
</dbReference>
<feature type="transmembrane region" description="Helical" evidence="1">
    <location>
        <begin position="337"/>
        <end position="355"/>
    </location>
</feature>
<accession>A0A6L3Y2P0</accession>
<keyword evidence="1" id="KW-0472">Membrane</keyword>
<name>A0A6L3Y2P0_9HYPH</name>